<dbReference type="GO" id="GO:0010181">
    <property type="term" value="F:FMN binding"/>
    <property type="evidence" value="ECO:0007669"/>
    <property type="project" value="InterPro"/>
</dbReference>
<dbReference type="Pfam" id="PF04205">
    <property type="entry name" value="FMN_bind"/>
    <property type="match status" value="1"/>
</dbReference>
<organism evidence="2">
    <name type="scientific">marine metagenome</name>
    <dbReference type="NCBI Taxonomy" id="408172"/>
    <lineage>
        <taxon>unclassified sequences</taxon>
        <taxon>metagenomes</taxon>
        <taxon>ecological metagenomes</taxon>
    </lineage>
</organism>
<gene>
    <name evidence="2" type="ORF">METZ01_LOCUS272762</name>
</gene>
<dbReference type="InterPro" id="IPR007329">
    <property type="entry name" value="FMN-bd"/>
</dbReference>
<feature type="domain" description="FMN-binding" evidence="1">
    <location>
        <begin position="90"/>
        <end position="154"/>
    </location>
</feature>
<dbReference type="GO" id="GO:0016020">
    <property type="term" value="C:membrane"/>
    <property type="evidence" value="ECO:0007669"/>
    <property type="project" value="InterPro"/>
</dbReference>
<accession>A0A382K6I2</accession>
<dbReference type="AlphaFoldDB" id="A0A382K6I2"/>
<evidence type="ECO:0000259" key="1">
    <source>
        <dbReference type="Pfam" id="PF04205"/>
    </source>
</evidence>
<sequence length="176" mass="20663">MHTKNNISKAAILAVALIFFSFKFSDWEFDKKYRTIIHKSITEIFNSSPYITEELEAFEDAFYAIKESEKIVGYFVVAKAPSKFHQFDYYIIFNAKTDILKIEILQYRENYGAEICSKRWLKKFNHISTSNYAKYNREIDGISGATISVNSLKKDVFHLTNVLQEKLFNDEKNHKN</sequence>
<evidence type="ECO:0000313" key="2">
    <source>
        <dbReference type="EMBL" id="SVC19908.1"/>
    </source>
</evidence>
<proteinExistence type="predicted"/>
<protein>
    <recommendedName>
        <fullName evidence="1">FMN-binding domain-containing protein</fullName>
    </recommendedName>
</protein>
<name>A0A382K6I2_9ZZZZ</name>
<dbReference type="EMBL" id="UINC01078640">
    <property type="protein sequence ID" value="SVC19908.1"/>
    <property type="molecule type" value="Genomic_DNA"/>
</dbReference>
<reference evidence="2" key="1">
    <citation type="submission" date="2018-05" db="EMBL/GenBank/DDBJ databases">
        <authorList>
            <person name="Lanie J.A."/>
            <person name="Ng W.-L."/>
            <person name="Kazmierczak K.M."/>
            <person name="Andrzejewski T.M."/>
            <person name="Davidsen T.M."/>
            <person name="Wayne K.J."/>
            <person name="Tettelin H."/>
            <person name="Glass J.I."/>
            <person name="Rusch D."/>
            <person name="Podicherti R."/>
            <person name="Tsui H.-C.T."/>
            <person name="Winkler M.E."/>
        </authorList>
    </citation>
    <scope>NUCLEOTIDE SEQUENCE</scope>
</reference>